<keyword evidence="1" id="KW-1133">Transmembrane helix</keyword>
<keyword evidence="1" id="KW-0812">Transmembrane</keyword>
<sequence>MNQETGKKLLDKNGKEITSKKEFTAESKNGSIDIEFTFDSSLLAGKTTVVFEDLYNENVRVAFHTDIKDEGQTVHYPEIHTTATDKATKTHTAAPDSKTIITDKVDYKNLVIGNTYEVRGVLMDKSTGKALLDKEKKEITATKKFTAEKPDGTVELEFTFDSTLLKGKSVVVFEDLYNENVRVAFHTDIRDEGQTVNFPEIHTTATDKATKSHTGVVDEKTTITDKVAYSNLTIGEKYKLSGVLMNQETGKKLLDKDGKEITSEKEFTAESKDGSIDIEFTFDSSLLAGKTTVVFEDLYNEKIRVASHADIKDEEQSVHFPDIHTTATIDSAKSITEKGSVILKDVVDYKNLIAGKTYEVKGVLMNQETGEKFLDKDGNEITGSASFTAQKADGSVDVTFTFDSSLLAGNTIVVFENLYENNVKVIGHADINDVNQTVEIVKTGDTSNAYIYALIALISLAVMVSLVMIKKSRNHN</sequence>
<gene>
    <name evidence="3" type="ORF">ERS852492_00985</name>
</gene>
<protein>
    <recommendedName>
        <fullName evidence="2">T-Q ester bond containing domain-containing protein</fullName>
    </recommendedName>
</protein>
<feature type="domain" description="T-Q ester bond containing" evidence="2">
    <location>
        <begin position="321"/>
        <end position="439"/>
    </location>
</feature>
<dbReference type="EMBL" id="CZBV01000002">
    <property type="protein sequence ID" value="CUQ82378.1"/>
    <property type="molecule type" value="Genomic_DNA"/>
</dbReference>
<reference evidence="3 4" key="1">
    <citation type="submission" date="2015-09" db="EMBL/GenBank/DDBJ databases">
        <authorList>
            <consortium name="Pathogen Informatics"/>
        </authorList>
    </citation>
    <scope>NUCLEOTIDE SEQUENCE [LARGE SCALE GENOMIC DNA]</scope>
    <source>
        <strain evidence="3 4">2789STDY5834878</strain>
    </source>
</reference>
<dbReference type="AlphaFoldDB" id="A0A174ZDQ3"/>
<dbReference type="NCBIfam" id="NF033903">
    <property type="entry name" value="VaFE_rpt"/>
    <property type="match status" value="4"/>
</dbReference>
<dbReference type="Pfam" id="PF18202">
    <property type="entry name" value="TQ"/>
    <property type="match status" value="4"/>
</dbReference>
<organism evidence="3 4">
    <name type="scientific">Lachnospira eligens</name>
    <dbReference type="NCBI Taxonomy" id="39485"/>
    <lineage>
        <taxon>Bacteria</taxon>
        <taxon>Bacillati</taxon>
        <taxon>Bacillota</taxon>
        <taxon>Clostridia</taxon>
        <taxon>Lachnospirales</taxon>
        <taxon>Lachnospiraceae</taxon>
        <taxon>Lachnospira</taxon>
    </lineage>
</organism>
<feature type="domain" description="T-Q ester bond containing" evidence="2">
    <location>
        <begin position="77"/>
        <end position="197"/>
    </location>
</feature>
<evidence type="ECO:0000313" key="3">
    <source>
        <dbReference type="EMBL" id="CUQ82378.1"/>
    </source>
</evidence>
<dbReference type="Gene3D" id="2.60.40.3930">
    <property type="match status" value="4"/>
</dbReference>
<accession>A0A174ZDQ3</accession>
<evidence type="ECO:0000259" key="2">
    <source>
        <dbReference type="Pfam" id="PF18202"/>
    </source>
</evidence>
<feature type="transmembrane region" description="Helical" evidence="1">
    <location>
        <begin position="449"/>
        <end position="469"/>
    </location>
</feature>
<feature type="domain" description="T-Q ester bond containing" evidence="2">
    <location>
        <begin position="4"/>
        <end position="75"/>
    </location>
</feature>
<name>A0A174ZDQ3_9FIRM</name>
<evidence type="ECO:0000256" key="1">
    <source>
        <dbReference type="SAM" id="Phobius"/>
    </source>
</evidence>
<dbReference type="InterPro" id="IPR041100">
    <property type="entry name" value="TQ"/>
</dbReference>
<evidence type="ECO:0000313" key="4">
    <source>
        <dbReference type="Proteomes" id="UP000095780"/>
    </source>
</evidence>
<feature type="domain" description="T-Q ester bond containing" evidence="2">
    <location>
        <begin position="199"/>
        <end position="319"/>
    </location>
</feature>
<keyword evidence="1" id="KW-0472">Membrane</keyword>
<dbReference type="Proteomes" id="UP000095780">
    <property type="component" value="Unassembled WGS sequence"/>
</dbReference>
<proteinExistence type="predicted"/>